<dbReference type="InterPro" id="IPR007862">
    <property type="entry name" value="Adenylate_kinase_lid-dom"/>
</dbReference>
<name>A0A6U4JW84_HEMAN</name>
<dbReference type="FunFam" id="3.40.50.300:FF:000106">
    <property type="entry name" value="Adenylate kinase mitochondrial"/>
    <property type="match status" value="1"/>
</dbReference>
<reference evidence="9" key="1">
    <citation type="submission" date="2021-01" db="EMBL/GenBank/DDBJ databases">
        <authorList>
            <person name="Corre E."/>
            <person name="Pelletier E."/>
            <person name="Niang G."/>
            <person name="Scheremetjew M."/>
            <person name="Finn R."/>
            <person name="Kale V."/>
            <person name="Holt S."/>
            <person name="Cochrane G."/>
            <person name="Meng A."/>
            <person name="Brown T."/>
            <person name="Cohen L."/>
        </authorList>
    </citation>
    <scope>NUCLEOTIDE SEQUENCE</scope>
    <source>
        <strain evidence="8">CCMP441</strain>
        <strain evidence="9">CCMP644</strain>
    </source>
</reference>
<keyword evidence="3" id="KW-0547">Nucleotide-binding</keyword>
<dbReference type="InterPro" id="IPR033690">
    <property type="entry name" value="Adenylat_kinase_CS"/>
</dbReference>
<protein>
    <recommendedName>
        <fullName evidence="7">Adenylate kinase active site lid domain-containing protein</fullName>
    </recommendedName>
</protein>
<dbReference type="SUPFAM" id="SSF57774">
    <property type="entry name" value="Microbial and mitochondrial ADK, insert 'zinc finger' domain"/>
    <property type="match status" value="1"/>
</dbReference>
<dbReference type="EMBL" id="HBFX01027315">
    <property type="protein sequence ID" value="CAD8963949.1"/>
    <property type="molecule type" value="Transcribed_RNA"/>
</dbReference>
<dbReference type="GO" id="GO:0004017">
    <property type="term" value="F:AMP kinase activity"/>
    <property type="evidence" value="ECO:0007669"/>
    <property type="project" value="InterPro"/>
</dbReference>
<dbReference type="HAMAP" id="MF_00235">
    <property type="entry name" value="Adenylate_kinase_Adk"/>
    <property type="match status" value="1"/>
</dbReference>
<comment type="similarity">
    <text evidence="1 5">Belongs to the adenylate kinase family.</text>
</comment>
<dbReference type="InterPro" id="IPR036193">
    <property type="entry name" value="ADK_active_lid_dom_sf"/>
</dbReference>
<dbReference type="PROSITE" id="PS00113">
    <property type="entry name" value="ADENYLATE_KINASE"/>
    <property type="match status" value="1"/>
</dbReference>
<dbReference type="CDD" id="cd01428">
    <property type="entry name" value="ADK"/>
    <property type="match status" value="1"/>
</dbReference>
<dbReference type="NCBIfam" id="NF011100">
    <property type="entry name" value="PRK14527.1"/>
    <property type="match status" value="1"/>
</dbReference>
<dbReference type="PANTHER" id="PTHR23359">
    <property type="entry name" value="NUCLEOTIDE KINASE"/>
    <property type="match status" value="1"/>
</dbReference>
<evidence type="ECO:0000256" key="3">
    <source>
        <dbReference type="ARBA" id="ARBA00022741"/>
    </source>
</evidence>
<dbReference type="SUPFAM" id="SSF52540">
    <property type="entry name" value="P-loop containing nucleoside triphosphate hydrolases"/>
    <property type="match status" value="1"/>
</dbReference>
<proteinExistence type="inferred from homology"/>
<dbReference type="NCBIfam" id="NF001381">
    <property type="entry name" value="PRK00279.1-3"/>
    <property type="match status" value="1"/>
</dbReference>
<dbReference type="InterPro" id="IPR006259">
    <property type="entry name" value="Adenyl_kin_sub"/>
</dbReference>
<dbReference type="EMBL" id="HBFK01014398">
    <property type="protein sequence ID" value="CAD8742262.1"/>
    <property type="molecule type" value="Transcribed_RNA"/>
</dbReference>
<dbReference type="GO" id="GO:0005524">
    <property type="term" value="F:ATP binding"/>
    <property type="evidence" value="ECO:0007669"/>
    <property type="project" value="InterPro"/>
</dbReference>
<dbReference type="Pfam" id="PF05191">
    <property type="entry name" value="ADK_lid"/>
    <property type="match status" value="1"/>
</dbReference>
<dbReference type="PRINTS" id="PR00094">
    <property type="entry name" value="ADENYLTKNASE"/>
</dbReference>
<sequence length="229" mass="24738">MGRKIMILFGPPGAGKGTHAPKVVEALKIPQLSTGDMLRAAVEAGTEVGKQAKAVMDSGGLVSDEIVIGIIADTIKGEECKNGFILDGFPRTLEQSQKLDEMLKANGEEVNCVMALEVPDGVLTERICGRWIHKASGRSYHVKFAKPKSLPEGATPSPENMKDDQTGEPLMQRGDDTEAALTKRLESYHAQTVPILKHYEPKGIVSCCNANQDMDKVWAEIEAGIAKIK</sequence>
<evidence type="ECO:0000313" key="8">
    <source>
        <dbReference type="EMBL" id="CAD8742262.1"/>
    </source>
</evidence>
<evidence type="ECO:0000256" key="2">
    <source>
        <dbReference type="ARBA" id="ARBA00022679"/>
    </source>
</evidence>
<keyword evidence="4 5" id="KW-0418">Kinase</keyword>
<dbReference type="Pfam" id="PF00406">
    <property type="entry name" value="ADK"/>
    <property type="match status" value="1"/>
</dbReference>
<gene>
    <name evidence="9" type="ORF">HAND00432_LOCUS16515</name>
    <name evidence="8" type="ORF">HAND1043_LOCUS8756</name>
</gene>
<evidence type="ECO:0000256" key="6">
    <source>
        <dbReference type="SAM" id="MobiDB-lite"/>
    </source>
</evidence>
<accession>A0A6U4JW84</accession>
<organism evidence="9">
    <name type="scientific">Hemiselmis andersenii</name>
    <name type="common">Cryptophyte alga</name>
    <dbReference type="NCBI Taxonomy" id="464988"/>
    <lineage>
        <taxon>Eukaryota</taxon>
        <taxon>Cryptophyceae</taxon>
        <taxon>Cryptomonadales</taxon>
        <taxon>Hemiselmidaceae</taxon>
        <taxon>Hemiselmis</taxon>
    </lineage>
</organism>
<dbReference type="Gene3D" id="3.40.50.300">
    <property type="entry name" value="P-loop containing nucleotide triphosphate hydrolases"/>
    <property type="match status" value="1"/>
</dbReference>
<dbReference type="InterPro" id="IPR027417">
    <property type="entry name" value="P-loop_NTPase"/>
</dbReference>
<dbReference type="InterPro" id="IPR000850">
    <property type="entry name" value="Adenylat/UMP-CMP_kin"/>
</dbReference>
<evidence type="ECO:0000256" key="4">
    <source>
        <dbReference type="ARBA" id="ARBA00022777"/>
    </source>
</evidence>
<evidence type="ECO:0000259" key="7">
    <source>
        <dbReference type="Pfam" id="PF05191"/>
    </source>
</evidence>
<dbReference type="NCBIfam" id="TIGR01351">
    <property type="entry name" value="adk"/>
    <property type="match status" value="1"/>
</dbReference>
<keyword evidence="2 5" id="KW-0808">Transferase</keyword>
<evidence type="ECO:0000256" key="1">
    <source>
        <dbReference type="ARBA" id="ARBA00007220"/>
    </source>
</evidence>
<evidence type="ECO:0000256" key="5">
    <source>
        <dbReference type="RuleBase" id="RU003330"/>
    </source>
</evidence>
<dbReference type="AlphaFoldDB" id="A0A6U4JW84"/>
<feature type="domain" description="Adenylate kinase active site lid" evidence="7">
    <location>
        <begin position="130"/>
        <end position="175"/>
    </location>
</feature>
<evidence type="ECO:0000313" key="9">
    <source>
        <dbReference type="EMBL" id="CAD8963949.1"/>
    </source>
</evidence>
<feature type="region of interest" description="Disordered" evidence="6">
    <location>
        <begin position="147"/>
        <end position="172"/>
    </location>
</feature>